<accession>A0A6L2LE74</accession>
<comment type="caution">
    <text evidence="3">The sequence shown here is derived from an EMBL/GenBank/DDBJ whole genome shotgun (WGS) entry which is preliminary data.</text>
</comment>
<evidence type="ECO:0000313" key="3">
    <source>
        <dbReference type="EMBL" id="GEU59419.1"/>
    </source>
</evidence>
<dbReference type="AlphaFoldDB" id="A0A6L2LE74"/>
<dbReference type="EMBL" id="BKCJ010004169">
    <property type="protein sequence ID" value="GEU59419.1"/>
    <property type="molecule type" value="Genomic_DNA"/>
</dbReference>
<feature type="region of interest" description="Disordered" evidence="1">
    <location>
        <begin position="271"/>
        <end position="295"/>
    </location>
</feature>
<name>A0A6L2LE74_TANCI</name>
<dbReference type="PANTHER" id="PTHR34072:SF50">
    <property type="entry name" value="NUCLEOTIDYLTRANSFERASE, RIBONUCLEASE H"/>
    <property type="match status" value="1"/>
</dbReference>
<proteinExistence type="predicted"/>
<dbReference type="SUPFAM" id="SSF56672">
    <property type="entry name" value="DNA/RNA polymerases"/>
    <property type="match status" value="1"/>
</dbReference>
<reference evidence="3" key="1">
    <citation type="journal article" date="2019" name="Sci. Rep.">
        <title>Draft genome of Tanacetum cinerariifolium, the natural source of mosquito coil.</title>
        <authorList>
            <person name="Yamashiro T."/>
            <person name="Shiraishi A."/>
            <person name="Satake H."/>
            <person name="Nakayama K."/>
        </authorList>
    </citation>
    <scope>NUCLEOTIDE SEQUENCE</scope>
</reference>
<dbReference type="Pfam" id="PF17919">
    <property type="entry name" value="RT_RNaseH_2"/>
    <property type="match status" value="1"/>
</dbReference>
<sequence>MDDARDIWNAVKARFGGNAKSKKMRKSMLKQEFSTFKIGEAKGLHKGSQDAGDGGEFALMGVTSELTLKDKINVMSIELENTSNLLKHSERINADVETANKELHTKLDNHLARTEKWINSSKNLFKLIDSSMSVRTKMGLGFTNCIGENELGWDDSAFSVFTTTSEDVKGRPIFHRFAKTDSMKAVPPPLFGDYTSLSDHSDLDESQMYYDTKSSTSSDSNATHRFKDCDFYEKQMANTTVGIGVGPAVRPQPVPTGKPKVTPVLTGKPKVTLVSTGKPHVSTPVPTGRPNRPFPVPNYRGYSPSVISELASPEQPAPVATGGYVVPTGRVIVPTSRYIVPTDRYVVPARIMKERKVEDEIVEIGNDGREIVETDVGLQFRNESPLQISLNALTGVNTFQTMRVKGYIAQGASTDPTKIQAIQEWLIPINVKQLRGILVLALPNFSKEFMVETDACGTKIGAVLIQENHPIAYLSKALSE</sequence>
<dbReference type="InterPro" id="IPR043502">
    <property type="entry name" value="DNA/RNA_pol_sf"/>
</dbReference>
<evidence type="ECO:0000259" key="2">
    <source>
        <dbReference type="Pfam" id="PF17919"/>
    </source>
</evidence>
<evidence type="ECO:0000256" key="1">
    <source>
        <dbReference type="SAM" id="MobiDB-lite"/>
    </source>
</evidence>
<dbReference type="PANTHER" id="PTHR34072">
    <property type="entry name" value="ENZYMATIC POLYPROTEIN-RELATED"/>
    <property type="match status" value="1"/>
</dbReference>
<organism evidence="3">
    <name type="scientific">Tanacetum cinerariifolium</name>
    <name type="common">Dalmatian daisy</name>
    <name type="synonym">Chrysanthemum cinerariifolium</name>
    <dbReference type="NCBI Taxonomy" id="118510"/>
    <lineage>
        <taxon>Eukaryota</taxon>
        <taxon>Viridiplantae</taxon>
        <taxon>Streptophyta</taxon>
        <taxon>Embryophyta</taxon>
        <taxon>Tracheophyta</taxon>
        <taxon>Spermatophyta</taxon>
        <taxon>Magnoliopsida</taxon>
        <taxon>eudicotyledons</taxon>
        <taxon>Gunneridae</taxon>
        <taxon>Pentapetalae</taxon>
        <taxon>asterids</taxon>
        <taxon>campanulids</taxon>
        <taxon>Asterales</taxon>
        <taxon>Asteraceae</taxon>
        <taxon>Asteroideae</taxon>
        <taxon>Anthemideae</taxon>
        <taxon>Anthemidinae</taxon>
        <taxon>Tanacetum</taxon>
    </lineage>
</organism>
<dbReference type="InterPro" id="IPR041577">
    <property type="entry name" value="RT_RNaseH_2"/>
</dbReference>
<gene>
    <name evidence="3" type="ORF">Tci_031397</name>
</gene>
<protein>
    <submittedName>
        <fullName evidence="3">Retrotransposon-related protein</fullName>
    </submittedName>
</protein>
<feature type="domain" description="Reverse transcriptase/retrotransposon-derived protein RNase H-like" evidence="2">
    <location>
        <begin position="438"/>
        <end position="479"/>
    </location>
</feature>